<dbReference type="EMBL" id="JACHHU010000009">
    <property type="protein sequence ID" value="MBB6543010.1"/>
    <property type="molecule type" value="Genomic_DNA"/>
</dbReference>
<keyword evidence="3" id="KW-1185">Reference proteome</keyword>
<sequence>MMFWIRIIGFALILAVLGYFLIANKEVLFTEVATETLSTEEILADKEQADESVHVPEEQPVVAKKRTNAAAEGLSRFYANLRGTDEDSGPRVKNNIVYLPEPKGDLVDILIAKKMVTRPLRSNWRSSDKNAAFRIGYTLNQKLTEYAKETGLDVIWWLDKDFLVKDPFRINKDIVQMTYQISRAVAGHFPNGVKAYFCNQHRTLIITEQDYEYLDEECVLLDGSKR</sequence>
<organism evidence="2 3">
    <name type="scientific">Thalassotalea piscium</name>
    <dbReference type="NCBI Taxonomy" id="1230533"/>
    <lineage>
        <taxon>Bacteria</taxon>
        <taxon>Pseudomonadati</taxon>
        <taxon>Pseudomonadota</taxon>
        <taxon>Gammaproteobacteria</taxon>
        <taxon>Alteromonadales</taxon>
        <taxon>Colwelliaceae</taxon>
        <taxon>Thalassotalea</taxon>
    </lineage>
</organism>
<dbReference type="Proteomes" id="UP000537141">
    <property type="component" value="Unassembled WGS sequence"/>
</dbReference>
<feature type="domain" description="Toxin co-regulated pilus biosynthesis protein Q C-terminal" evidence="1">
    <location>
        <begin position="136"/>
        <end position="208"/>
    </location>
</feature>
<gene>
    <name evidence="2" type="ORF">HNQ55_001514</name>
</gene>
<reference evidence="2 3" key="1">
    <citation type="submission" date="2020-08" db="EMBL/GenBank/DDBJ databases">
        <title>Genomic Encyclopedia of Type Strains, Phase IV (KMG-IV): sequencing the most valuable type-strain genomes for metagenomic binning, comparative biology and taxonomic classification.</title>
        <authorList>
            <person name="Goeker M."/>
        </authorList>
    </citation>
    <scope>NUCLEOTIDE SEQUENCE [LARGE SCALE GENOMIC DNA]</scope>
    <source>
        <strain evidence="2 3">DSM 26287</strain>
    </source>
</reference>
<dbReference type="Pfam" id="PF10671">
    <property type="entry name" value="TcpQ"/>
    <property type="match status" value="1"/>
</dbReference>
<evidence type="ECO:0000313" key="3">
    <source>
        <dbReference type="Proteomes" id="UP000537141"/>
    </source>
</evidence>
<evidence type="ECO:0000313" key="2">
    <source>
        <dbReference type="EMBL" id="MBB6543010.1"/>
    </source>
</evidence>
<name>A0A7X0NGG6_9GAMM</name>
<dbReference type="InterPro" id="IPR018927">
    <property type="entry name" value="Pilus_synth_Q_C"/>
</dbReference>
<proteinExistence type="predicted"/>
<protein>
    <recommendedName>
        <fullName evidence="1">Toxin co-regulated pilus biosynthesis protein Q C-terminal domain-containing protein</fullName>
    </recommendedName>
</protein>
<evidence type="ECO:0000259" key="1">
    <source>
        <dbReference type="Pfam" id="PF10671"/>
    </source>
</evidence>
<dbReference type="AlphaFoldDB" id="A0A7X0NGG6"/>
<dbReference type="RefSeq" id="WP_184423814.1">
    <property type="nucleotide sequence ID" value="NZ_AP027362.1"/>
</dbReference>
<accession>A0A7X0NGG6</accession>
<comment type="caution">
    <text evidence="2">The sequence shown here is derived from an EMBL/GenBank/DDBJ whole genome shotgun (WGS) entry which is preliminary data.</text>
</comment>